<organism evidence="2">
    <name type="scientific">Providencia alcalifaciens</name>
    <dbReference type="NCBI Taxonomy" id="126385"/>
    <lineage>
        <taxon>Bacteria</taxon>
        <taxon>Pseudomonadati</taxon>
        <taxon>Pseudomonadota</taxon>
        <taxon>Gammaproteobacteria</taxon>
        <taxon>Enterobacterales</taxon>
        <taxon>Morganellaceae</taxon>
        <taxon>Providencia</taxon>
    </lineage>
</organism>
<dbReference type="AlphaFoldDB" id="M9P0Y1"/>
<feature type="transmembrane region" description="Helical" evidence="1">
    <location>
        <begin position="68"/>
        <end position="86"/>
    </location>
</feature>
<feature type="transmembrane region" description="Helical" evidence="1">
    <location>
        <begin position="189"/>
        <end position="213"/>
    </location>
</feature>
<dbReference type="EMBL" id="JQ417203">
    <property type="protein sequence ID" value="AFV94420.1"/>
    <property type="molecule type" value="Genomic_DNA"/>
</dbReference>
<keyword evidence="1" id="KW-1133">Transmembrane helix</keyword>
<accession>M9P0Y1</accession>
<feature type="transmembrane region" description="Helical" evidence="1">
    <location>
        <begin position="314"/>
        <end position="333"/>
    </location>
</feature>
<reference evidence="2" key="1">
    <citation type="submission" date="2012-01" db="EMBL/GenBank/DDBJ databases">
        <title>Structure and gene cluster of the O-antigen of Providencia alcalifaciens O22 containing D glyceramide 2-phosphate.</title>
        <authorList>
            <person name="Ovchinnikova O.G."/>
            <person name="Liu B."/>
            <person name="Guo D."/>
            <person name="Kocharova N.A."/>
            <person name="Bialczak-Kokot M."/>
            <person name="Shashkov A.S."/>
            <person name="Feng L."/>
            <person name="Rozalski A."/>
            <person name="Wang L."/>
            <person name="Knirel Y.A."/>
        </authorList>
    </citation>
    <scope>NUCLEOTIDE SEQUENCE</scope>
    <source>
        <strain evidence="2">166/49</strain>
    </source>
</reference>
<protein>
    <submittedName>
        <fullName evidence="2">O-antigen polymerase</fullName>
    </submittedName>
</protein>
<name>M9P0Y1_9GAMM</name>
<sequence length="381" mass="44701">MLISALLFFLVYLLFSLAIKPTSISLLIASFFLCLTPVGETNFEIVIILVSLIFCLYRKTFLINKKRFLILLLIISINIPPILVSFDYDLYKALGKSLKIFVFLLPFTFSSIRLVKINFDLLIKSMLFLSFLFSFLWLFERVYDGGYLFDIRLSGIVLDPNYSVTIICALFILLYLYRSDVSINRTYIFLLFLFLFLSQSVSSIILFIALFLLLKKTIIFRKNGFLFFILTLLVILNILCVMYFSHKIHLTMLSDWNDSYISLKINSLLVRLYSQIEGIRLMIDKPYHFIYGFGSRTTFELFGKVMHNAYLQTLFDHGLSLLVSIYLFINIIGKKYFFYPAIFYLQIMNFLFDNYFMGLVTLFYILGLLFTRYSLVLKENT</sequence>
<feature type="transmembrane region" description="Helical" evidence="1">
    <location>
        <begin position="225"/>
        <end position="244"/>
    </location>
</feature>
<feature type="transmembrane region" description="Helical" evidence="1">
    <location>
        <begin position="160"/>
        <end position="177"/>
    </location>
</feature>
<evidence type="ECO:0000313" key="2">
    <source>
        <dbReference type="EMBL" id="AFV94420.1"/>
    </source>
</evidence>
<keyword evidence="1" id="KW-0472">Membrane</keyword>
<gene>
    <name evidence="2" type="primary">wzy</name>
</gene>
<evidence type="ECO:0000256" key="1">
    <source>
        <dbReference type="SAM" id="Phobius"/>
    </source>
</evidence>
<feature type="transmembrane region" description="Helical" evidence="1">
    <location>
        <begin position="28"/>
        <end position="56"/>
    </location>
</feature>
<proteinExistence type="predicted"/>
<feature type="transmembrane region" description="Helical" evidence="1">
    <location>
        <begin position="355"/>
        <end position="375"/>
    </location>
</feature>
<feature type="transmembrane region" description="Helical" evidence="1">
    <location>
        <begin position="122"/>
        <end position="140"/>
    </location>
</feature>
<feature type="transmembrane region" description="Helical" evidence="1">
    <location>
        <begin position="98"/>
        <end position="115"/>
    </location>
</feature>
<keyword evidence="1" id="KW-0812">Transmembrane</keyword>